<evidence type="ECO:0000313" key="9">
    <source>
        <dbReference type="Proteomes" id="UP000515703"/>
    </source>
</evidence>
<dbReference type="PANTHER" id="PTHR32089:SF114">
    <property type="entry name" value="METHYL-ACCEPTING CHEMOTAXIS PROTEIN MCPB"/>
    <property type="match status" value="1"/>
</dbReference>
<dbReference type="Pfam" id="PF00015">
    <property type="entry name" value="MCPsignal"/>
    <property type="match status" value="1"/>
</dbReference>
<evidence type="ECO:0000313" key="8">
    <source>
        <dbReference type="EMBL" id="BCK00429.1"/>
    </source>
</evidence>
<evidence type="ECO:0000256" key="4">
    <source>
        <dbReference type="SAM" id="Coils"/>
    </source>
</evidence>
<proteinExistence type="inferred from homology"/>
<evidence type="ECO:0000256" key="5">
    <source>
        <dbReference type="SAM" id="Phobius"/>
    </source>
</evidence>
<feature type="domain" description="Methyl-accepting transducer" evidence="6">
    <location>
        <begin position="398"/>
        <end position="648"/>
    </location>
</feature>
<dbReference type="PANTHER" id="PTHR32089">
    <property type="entry name" value="METHYL-ACCEPTING CHEMOTAXIS PROTEIN MCPB"/>
    <property type="match status" value="1"/>
</dbReference>
<dbReference type="KEGG" id="acht:bsdcttw_34690"/>
<sequence length="686" mass="74715">MKAQRKIKRGNSIRVRLIGAFLIPALFIIVLGVVSYYLASKGMISNYINSSKVSLTMMGEYFDLGLTNMSSKAIDIISDETTQKYYSKYYSDKPTEEISRYKEIQKKVLAAVAADKSISNISVFAGYGHPVSSAGALKDSFYADFTASKDYTLLTAGGKEINWIGEHPFLDETSKLDSSAYGISYIKKITNSAYKQIGYVVVDIKKSFFSDILTKSNFGSGSLSGYITADKKVILEGVEKGKTAITETSFYKEALKDKLSSDARYVVYDGKDYLFVYTKSSLNGSVTFALIPDSKVTAQADAVKVITMIIMILAVIIALIIGVFISGGISSAIRVTNKVLDAAATGDLRQQIHLKRKDEFHLLSKSINSMFDGMRHLIENIFSISKQTAGMTAKVSHTSELLVNASKDIAMTVTEIDQGISSLAKDAQSCFNGMSELAGEIGTQEENAGNIRSITLNTNSILTKGLINMEELNTKQKDTSDITKAVIGNILNLEKQSDAIIEIVEAINEIADQTRLLSLNASIEAARAGTYGRGFSVVADEIRKLSEQSLGEAGRIGDIVTRIRQSTQETANVATKANDIVTRQEDTLKETLSAFHGINTHVSQLTESLNEIINGLGRIGELKSETLTAIESISATLEETSAASAQLGSTADTQLLAVEELNKSVEELNQETENMENSVRMFKIHI</sequence>
<dbReference type="SMART" id="SM00304">
    <property type="entry name" value="HAMP"/>
    <property type="match status" value="1"/>
</dbReference>
<evidence type="ECO:0000259" key="6">
    <source>
        <dbReference type="PROSITE" id="PS50111"/>
    </source>
</evidence>
<feature type="domain" description="HAMP" evidence="7">
    <location>
        <begin position="327"/>
        <end position="379"/>
    </location>
</feature>
<dbReference type="SUPFAM" id="SSF58104">
    <property type="entry name" value="Methyl-accepting chemotaxis protein (MCP) signaling domain"/>
    <property type="match status" value="1"/>
</dbReference>
<dbReference type="InterPro" id="IPR004089">
    <property type="entry name" value="MCPsignal_dom"/>
</dbReference>
<evidence type="ECO:0000256" key="1">
    <source>
        <dbReference type="ARBA" id="ARBA00023224"/>
    </source>
</evidence>
<feature type="transmembrane region" description="Helical" evidence="5">
    <location>
        <begin position="305"/>
        <end position="325"/>
    </location>
</feature>
<evidence type="ECO:0000259" key="7">
    <source>
        <dbReference type="PROSITE" id="PS50885"/>
    </source>
</evidence>
<dbReference type="EMBL" id="AP023368">
    <property type="protein sequence ID" value="BCK00429.1"/>
    <property type="molecule type" value="Genomic_DNA"/>
</dbReference>
<dbReference type="CDD" id="cd06225">
    <property type="entry name" value="HAMP"/>
    <property type="match status" value="1"/>
</dbReference>
<dbReference type="PROSITE" id="PS50885">
    <property type="entry name" value="HAMP"/>
    <property type="match status" value="1"/>
</dbReference>
<dbReference type="AlphaFoldDB" id="A0A7I8DPT6"/>
<keyword evidence="5" id="KW-0472">Membrane</keyword>
<reference evidence="8 9" key="1">
    <citation type="submission" date="2020-08" db="EMBL/GenBank/DDBJ databases">
        <title>Draft genome sequencing of an Anaerocolumna strain isolated from anoxic soil subjected to BSD treatment.</title>
        <authorList>
            <person name="Uek A."/>
            <person name="Tonouchi A."/>
        </authorList>
    </citation>
    <scope>NUCLEOTIDE SEQUENCE [LARGE SCALE GENOMIC DNA]</scope>
    <source>
        <strain evidence="8 9">CTTW</strain>
    </source>
</reference>
<evidence type="ECO:0000256" key="2">
    <source>
        <dbReference type="ARBA" id="ARBA00029447"/>
    </source>
</evidence>
<dbReference type="GO" id="GO:0007165">
    <property type="term" value="P:signal transduction"/>
    <property type="evidence" value="ECO:0007669"/>
    <property type="project" value="UniProtKB-KW"/>
</dbReference>
<dbReference type="Gene3D" id="1.10.287.950">
    <property type="entry name" value="Methyl-accepting chemotaxis protein"/>
    <property type="match status" value="1"/>
</dbReference>
<keyword evidence="9" id="KW-1185">Reference proteome</keyword>
<keyword evidence="5" id="KW-0812">Transmembrane</keyword>
<evidence type="ECO:0000256" key="3">
    <source>
        <dbReference type="PROSITE-ProRule" id="PRU00284"/>
    </source>
</evidence>
<protein>
    <submittedName>
        <fullName evidence="8">Methyl-accepting chemotaxis protein</fullName>
    </submittedName>
</protein>
<dbReference type="GO" id="GO:0016020">
    <property type="term" value="C:membrane"/>
    <property type="evidence" value="ECO:0007669"/>
    <property type="project" value="InterPro"/>
</dbReference>
<comment type="similarity">
    <text evidence="2">Belongs to the methyl-accepting chemotaxis (MCP) protein family.</text>
</comment>
<gene>
    <name evidence="8" type="ORF">bsdcttw_34690</name>
</gene>
<dbReference type="SMART" id="SM00283">
    <property type="entry name" value="MA"/>
    <property type="match status" value="1"/>
</dbReference>
<dbReference type="RefSeq" id="WP_185256101.1">
    <property type="nucleotide sequence ID" value="NZ_AP023368.1"/>
</dbReference>
<feature type="transmembrane region" description="Helical" evidence="5">
    <location>
        <begin position="21"/>
        <end position="39"/>
    </location>
</feature>
<keyword evidence="5" id="KW-1133">Transmembrane helix</keyword>
<organism evidence="8 9">
    <name type="scientific">Anaerocolumna chitinilytica</name>
    <dbReference type="NCBI Taxonomy" id="1727145"/>
    <lineage>
        <taxon>Bacteria</taxon>
        <taxon>Bacillati</taxon>
        <taxon>Bacillota</taxon>
        <taxon>Clostridia</taxon>
        <taxon>Lachnospirales</taxon>
        <taxon>Lachnospiraceae</taxon>
        <taxon>Anaerocolumna</taxon>
    </lineage>
</organism>
<dbReference type="PROSITE" id="PS50111">
    <property type="entry name" value="CHEMOTAXIS_TRANSDUC_2"/>
    <property type="match status" value="1"/>
</dbReference>
<name>A0A7I8DPT6_9FIRM</name>
<accession>A0A7I8DPT6</accession>
<dbReference type="InterPro" id="IPR003660">
    <property type="entry name" value="HAMP_dom"/>
</dbReference>
<dbReference type="Proteomes" id="UP000515703">
    <property type="component" value="Chromosome"/>
</dbReference>
<feature type="coiled-coil region" evidence="4">
    <location>
        <begin position="651"/>
        <end position="678"/>
    </location>
</feature>
<keyword evidence="1 3" id="KW-0807">Transducer</keyword>
<keyword evidence="4" id="KW-0175">Coiled coil</keyword>
<reference evidence="8 9" key="2">
    <citation type="submission" date="2020-08" db="EMBL/GenBank/DDBJ databases">
        <authorList>
            <person name="Ueki A."/>
            <person name="Tonouchi A."/>
        </authorList>
    </citation>
    <scope>NUCLEOTIDE SEQUENCE [LARGE SCALE GENOMIC DNA]</scope>
    <source>
        <strain evidence="8 9">CTTW</strain>
    </source>
</reference>
<dbReference type="Pfam" id="PF00672">
    <property type="entry name" value="HAMP"/>
    <property type="match status" value="1"/>
</dbReference>